<comment type="similarity">
    <text evidence="5">Belongs to the HIPP family.</text>
</comment>
<reference evidence="8 9" key="1">
    <citation type="journal article" date="2018" name="Sci. Data">
        <title>The draft genome sequence of cork oak.</title>
        <authorList>
            <person name="Ramos A.M."/>
            <person name="Usie A."/>
            <person name="Barbosa P."/>
            <person name="Barros P.M."/>
            <person name="Capote T."/>
            <person name="Chaves I."/>
            <person name="Simoes F."/>
            <person name="Abreu I."/>
            <person name="Carrasquinho I."/>
            <person name="Faro C."/>
            <person name="Guimaraes J.B."/>
            <person name="Mendonca D."/>
            <person name="Nobrega F."/>
            <person name="Rodrigues L."/>
            <person name="Saibo N.J.M."/>
            <person name="Varela M.C."/>
            <person name="Egas C."/>
            <person name="Matos J."/>
            <person name="Miguel C.M."/>
            <person name="Oliveira M.M."/>
            <person name="Ricardo C.P."/>
            <person name="Goncalves S."/>
        </authorList>
    </citation>
    <scope>NUCLEOTIDE SEQUENCE [LARGE SCALE GENOMIC DNA]</scope>
    <source>
        <strain evidence="9">cv. HL8</strain>
    </source>
</reference>
<feature type="region of interest" description="Disordered" evidence="6">
    <location>
        <begin position="81"/>
        <end position="204"/>
    </location>
</feature>
<dbReference type="EMBL" id="PKMF04000222">
    <property type="protein sequence ID" value="KAK7842351.1"/>
    <property type="molecule type" value="Genomic_DNA"/>
</dbReference>
<evidence type="ECO:0000313" key="9">
    <source>
        <dbReference type="Proteomes" id="UP000237347"/>
    </source>
</evidence>
<name>A0AAW0KVG0_QUESU</name>
<dbReference type="PANTHER" id="PTHR45868:SF86">
    <property type="entry name" value="HMA DOMAIN-CONTAINING PROTEIN"/>
    <property type="match status" value="1"/>
</dbReference>
<evidence type="ECO:0000256" key="3">
    <source>
        <dbReference type="ARBA" id="ARBA00023288"/>
    </source>
</evidence>
<dbReference type="SUPFAM" id="SSF55008">
    <property type="entry name" value="HMA, heavy metal-associated domain"/>
    <property type="match status" value="1"/>
</dbReference>
<organism evidence="8 9">
    <name type="scientific">Quercus suber</name>
    <name type="common">Cork oak</name>
    <dbReference type="NCBI Taxonomy" id="58331"/>
    <lineage>
        <taxon>Eukaryota</taxon>
        <taxon>Viridiplantae</taxon>
        <taxon>Streptophyta</taxon>
        <taxon>Embryophyta</taxon>
        <taxon>Tracheophyta</taxon>
        <taxon>Spermatophyta</taxon>
        <taxon>Magnoliopsida</taxon>
        <taxon>eudicotyledons</taxon>
        <taxon>Gunneridae</taxon>
        <taxon>Pentapetalae</taxon>
        <taxon>rosids</taxon>
        <taxon>fabids</taxon>
        <taxon>Fagales</taxon>
        <taxon>Fagaceae</taxon>
        <taxon>Quercus</taxon>
    </lineage>
</organism>
<evidence type="ECO:0000256" key="1">
    <source>
        <dbReference type="ARBA" id="ARBA00022481"/>
    </source>
</evidence>
<feature type="compositionally biased region" description="Basic and acidic residues" evidence="6">
    <location>
        <begin position="110"/>
        <end position="129"/>
    </location>
</feature>
<dbReference type="InterPro" id="IPR036163">
    <property type="entry name" value="HMA_dom_sf"/>
</dbReference>
<dbReference type="AlphaFoldDB" id="A0AAW0KVG0"/>
<evidence type="ECO:0000256" key="2">
    <source>
        <dbReference type="ARBA" id="ARBA00022723"/>
    </source>
</evidence>
<protein>
    <submittedName>
        <fullName evidence="8">Heavy metal-associated isoprenylated plant protein 35</fullName>
    </submittedName>
</protein>
<feature type="compositionally biased region" description="Basic residues" evidence="6">
    <location>
        <begin position="172"/>
        <end position="181"/>
    </location>
</feature>
<sequence length="297" mass="31786">MATKSTQEPSEALQYQTWILKVSLHCDGCKRKVRKVLQSIDGVFTTSFDSQQNKVTVTGNVAVETLIKKLVKTGKHAEMWPENLAGKEKKSGKAKNKDKENVPESGIDCSDQKNENPCEKVEEKPKKNGSESGGKSPEKCPAGGVDQKASESEVGDGGGAGGASGTAAAKGGGKKKKRKGQKGNNESSGLGAQFLDTPASTGSQNHDLEMSHGVGPVNLIPARQPLSQYPLQGYPHLVYVASYNRVHPSRSFGPSYYVPSSPYTYAGTHHEMNPVHATPFDSFEIFSDENANGCSIM</sequence>
<feature type="domain" description="HMA" evidence="7">
    <location>
        <begin position="15"/>
        <end position="78"/>
    </location>
</feature>
<dbReference type="GO" id="GO:0046872">
    <property type="term" value="F:metal ion binding"/>
    <property type="evidence" value="ECO:0007669"/>
    <property type="project" value="UniProtKB-KW"/>
</dbReference>
<keyword evidence="2" id="KW-0479">Metal-binding</keyword>
<keyword evidence="1" id="KW-0488">Methylation</keyword>
<evidence type="ECO:0000259" key="7">
    <source>
        <dbReference type="PROSITE" id="PS50846"/>
    </source>
</evidence>
<dbReference type="Pfam" id="PF00403">
    <property type="entry name" value="HMA"/>
    <property type="match status" value="1"/>
</dbReference>
<dbReference type="FunFam" id="3.30.70.100:FF:000008">
    <property type="entry name" value="Copper transport protein ATOX1"/>
    <property type="match status" value="1"/>
</dbReference>
<feature type="compositionally biased region" description="Gly residues" evidence="6">
    <location>
        <begin position="155"/>
        <end position="164"/>
    </location>
</feature>
<proteinExistence type="inferred from homology"/>
<dbReference type="CDD" id="cd00371">
    <property type="entry name" value="HMA"/>
    <property type="match status" value="1"/>
</dbReference>
<feature type="compositionally biased region" description="Basic and acidic residues" evidence="6">
    <location>
        <begin position="81"/>
        <end position="102"/>
    </location>
</feature>
<dbReference type="InterPro" id="IPR006121">
    <property type="entry name" value="HMA_dom"/>
</dbReference>
<keyword evidence="4" id="KW-0636">Prenylation</keyword>
<evidence type="ECO:0000256" key="5">
    <source>
        <dbReference type="ARBA" id="ARBA00024045"/>
    </source>
</evidence>
<evidence type="ECO:0000256" key="6">
    <source>
        <dbReference type="SAM" id="MobiDB-lite"/>
    </source>
</evidence>
<dbReference type="PROSITE" id="PS50846">
    <property type="entry name" value="HMA_2"/>
    <property type="match status" value="1"/>
</dbReference>
<keyword evidence="9" id="KW-1185">Reference proteome</keyword>
<accession>A0AAW0KVG0</accession>
<dbReference type="Proteomes" id="UP000237347">
    <property type="component" value="Unassembled WGS sequence"/>
</dbReference>
<evidence type="ECO:0000313" key="8">
    <source>
        <dbReference type="EMBL" id="KAK7842351.1"/>
    </source>
</evidence>
<evidence type="ECO:0000256" key="4">
    <source>
        <dbReference type="ARBA" id="ARBA00023289"/>
    </source>
</evidence>
<keyword evidence="3" id="KW-0449">Lipoprotein</keyword>
<dbReference type="PANTHER" id="PTHR45868">
    <property type="entry name" value="HEAVY METAL-ASSOCIATED ISOPRENYLATED PLANT PROTEIN 33-RELATED"/>
    <property type="match status" value="1"/>
</dbReference>
<gene>
    <name evidence="8" type="primary">HIPP35</name>
    <name evidence="8" type="ORF">CFP56_014079</name>
</gene>
<dbReference type="Gene3D" id="3.30.70.100">
    <property type="match status" value="1"/>
</dbReference>
<comment type="caution">
    <text evidence="8">The sequence shown here is derived from an EMBL/GenBank/DDBJ whole genome shotgun (WGS) entry which is preliminary data.</text>
</comment>